<accession>A0ABV1HJX8</accession>
<proteinExistence type="predicted"/>
<gene>
    <name evidence="1" type="ORF">WMO41_01955</name>
</gene>
<reference evidence="1 2" key="1">
    <citation type="submission" date="2024-03" db="EMBL/GenBank/DDBJ databases">
        <title>Human intestinal bacterial collection.</title>
        <authorList>
            <person name="Pauvert C."/>
            <person name="Hitch T.C.A."/>
            <person name="Clavel T."/>
        </authorList>
    </citation>
    <scope>NUCLEOTIDE SEQUENCE [LARGE SCALE GENOMIC DNA]</scope>
    <source>
        <strain evidence="1 2">CLA-AP-H27</strain>
    </source>
</reference>
<evidence type="ECO:0000313" key="1">
    <source>
        <dbReference type="EMBL" id="MEQ2561958.1"/>
    </source>
</evidence>
<keyword evidence="1" id="KW-0418">Kinase</keyword>
<dbReference type="RefSeq" id="WP_349228387.1">
    <property type="nucleotide sequence ID" value="NZ_JBBMFJ010000002.1"/>
</dbReference>
<organism evidence="1 2">
    <name type="scientific">Ventrimonas faecis</name>
    <dbReference type="NCBI Taxonomy" id="3133170"/>
    <lineage>
        <taxon>Bacteria</taxon>
        <taxon>Bacillati</taxon>
        <taxon>Bacillota</taxon>
        <taxon>Clostridia</taxon>
        <taxon>Lachnospirales</taxon>
        <taxon>Lachnospiraceae</taxon>
        <taxon>Ventrimonas</taxon>
    </lineage>
</organism>
<dbReference type="Pfam" id="PF02283">
    <property type="entry name" value="CobU"/>
    <property type="match status" value="1"/>
</dbReference>
<keyword evidence="1" id="KW-0808">Transferase</keyword>
<evidence type="ECO:0000313" key="2">
    <source>
        <dbReference type="Proteomes" id="UP001437460"/>
    </source>
</evidence>
<keyword evidence="2" id="KW-1185">Reference proteome</keyword>
<keyword evidence="1" id="KW-0548">Nucleotidyltransferase</keyword>
<dbReference type="GO" id="GO:0016779">
    <property type="term" value="F:nucleotidyltransferase activity"/>
    <property type="evidence" value="ECO:0007669"/>
    <property type="project" value="UniProtKB-KW"/>
</dbReference>
<protein>
    <submittedName>
        <fullName evidence="1">Bifunctional adenosylcobinamide kinase/adenosylcobinamide-phosphate guanylyltransferase</fullName>
    </submittedName>
</protein>
<dbReference type="SUPFAM" id="SSF52540">
    <property type="entry name" value="P-loop containing nucleoside triphosphate hydrolases"/>
    <property type="match status" value="1"/>
</dbReference>
<dbReference type="GO" id="GO:0016301">
    <property type="term" value="F:kinase activity"/>
    <property type="evidence" value="ECO:0007669"/>
    <property type="project" value="UniProtKB-KW"/>
</dbReference>
<sequence length="107" mass="11437">MILVIGGSFQGKKAYAAQICGGGTVLSDFQDRVRAVLEAGEDIERFTRQILANPPAVITLDEVGCGIVPMEKAERDYREAVGHVGQMLAAAAAEVYRVQCGIASRIK</sequence>
<dbReference type="InterPro" id="IPR003203">
    <property type="entry name" value="CobU/CobP"/>
</dbReference>
<dbReference type="Proteomes" id="UP001437460">
    <property type="component" value="Unassembled WGS sequence"/>
</dbReference>
<dbReference type="Gene3D" id="3.40.50.300">
    <property type="entry name" value="P-loop containing nucleotide triphosphate hydrolases"/>
    <property type="match status" value="1"/>
</dbReference>
<dbReference type="InterPro" id="IPR027417">
    <property type="entry name" value="P-loop_NTPase"/>
</dbReference>
<comment type="caution">
    <text evidence="1">The sequence shown here is derived from an EMBL/GenBank/DDBJ whole genome shotgun (WGS) entry which is preliminary data.</text>
</comment>
<dbReference type="EMBL" id="JBBMFJ010000002">
    <property type="protein sequence ID" value="MEQ2561958.1"/>
    <property type="molecule type" value="Genomic_DNA"/>
</dbReference>
<name>A0ABV1HJX8_9FIRM</name>